<reference evidence="1" key="1">
    <citation type="submission" date="2024-05" db="EMBL/GenBank/DDBJ databases">
        <title>This phage originates from the Bacteriophage catalogue of the Bacteriophage Competence Centre, Department of Microbiology und Biotechnology, Max Rubner-Institut, Kiel, Germany.</title>
        <authorList>
            <person name="Sprotte S."/>
            <person name="Brinks E."/>
        </authorList>
    </citation>
    <scope>NUCLEOTIDE SEQUENCE</scope>
</reference>
<accession>A0AAU8GMG5</accession>
<proteinExistence type="predicted"/>
<organism evidence="1">
    <name type="scientific">Salmonella phage PMBT31</name>
    <dbReference type="NCBI Taxonomy" id="3153514"/>
    <lineage>
        <taxon>Viruses</taxon>
        <taxon>Duplodnaviria</taxon>
        <taxon>Heunggongvirae</taxon>
        <taxon>Uroviricota</taxon>
        <taxon>Caudoviricetes</taxon>
    </lineage>
</organism>
<evidence type="ECO:0000313" key="1">
    <source>
        <dbReference type="EMBL" id="XCH42195.1"/>
    </source>
</evidence>
<name>A0AAU8GMG5_9CAUD</name>
<sequence>MRFHIVHKNSLRISELLTLQDTRCVARITKVQACFTVIFFSDRLHSIYIMVVL</sequence>
<protein>
    <submittedName>
        <fullName evidence="1">Uncharacterized protein</fullName>
    </submittedName>
</protein>
<dbReference type="EMBL" id="PP810246">
    <property type="protein sequence ID" value="XCH42195.1"/>
    <property type="molecule type" value="Genomic_DNA"/>
</dbReference>